<evidence type="ECO:0000313" key="4">
    <source>
        <dbReference type="EMBL" id="KAJ8416910.1"/>
    </source>
</evidence>
<dbReference type="Proteomes" id="UP001221898">
    <property type="component" value="Unassembled WGS sequence"/>
</dbReference>
<feature type="domain" description="Trichohyalin-plectin-homology" evidence="3">
    <location>
        <begin position="142"/>
        <end position="489"/>
    </location>
</feature>
<accession>A0AAD7X1K0</accession>
<reference evidence="4" key="1">
    <citation type="journal article" date="2023" name="Science">
        <title>Genome structures resolve the early diversification of teleost fishes.</title>
        <authorList>
            <person name="Parey E."/>
            <person name="Louis A."/>
            <person name="Montfort J."/>
            <person name="Bouchez O."/>
            <person name="Roques C."/>
            <person name="Iampietro C."/>
            <person name="Lluch J."/>
            <person name="Castinel A."/>
            <person name="Donnadieu C."/>
            <person name="Desvignes T."/>
            <person name="Floi Bucao C."/>
            <person name="Jouanno E."/>
            <person name="Wen M."/>
            <person name="Mejri S."/>
            <person name="Dirks R."/>
            <person name="Jansen H."/>
            <person name="Henkel C."/>
            <person name="Chen W.J."/>
            <person name="Zahm M."/>
            <person name="Cabau C."/>
            <person name="Klopp C."/>
            <person name="Thompson A.W."/>
            <person name="Robinson-Rechavi M."/>
            <person name="Braasch I."/>
            <person name="Lecointre G."/>
            <person name="Bobe J."/>
            <person name="Postlethwait J.H."/>
            <person name="Berthelot C."/>
            <person name="Roest Crollius H."/>
            <person name="Guiguen Y."/>
        </authorList>
    </citation>
    <scope>NUCLEOTIDE SEQUENCE</scope>
    <source>
        <strain evidence="4">NC1722</strain>
    </source>
</reference>
<feature type="coiled-coil region" evidence="2">
    <location>
        <begin position="187"/>
        <end position="245"/>
    </location>
</feature>
<proteinExistence type="predicted"/>
<dbReference type="Pfam" id="PF13868">
    <property type="entry name" value="TPH"/>
    <property type="match status" value="1"/>
</dbReference>
<evidence type="ECO:0000259" key="3">
    <source>
        <dbReference type="Pfam" id="PF13868"/>
    </source>
</evidence>
<dbReference type="PANTHER" id="PTHR28663:SF1">
    <property type="entry name" value="CILIA- AND FLAGELLA- ASSOCIATED PROTEIN 210"/>
    <property type="match status" value="1"/>
</dbReference>
<dbReference type="InterPro" id="IPR039986">
    <property type="entry name" value="CFAP210"/>
</dbReference>
<dbReference type="GO" id="GO:0005879">
    <property type="term" value="C:axonemal microtubule"/>
    <property type="evidence" value="ECO:0007669"/>
    <property type="project" value="TreeGrafter"/>
</dbReference>
<organism evidence="4 5">
    <name type="scientific">Aldrovandia affinis</name>
    <dbReference type="NCBI Taxonomy" id="143900"/>
    <lineage>
        <taxon>Eukaryota</taxon>
        <taxon>Metazoa</taxon>
        <taxon>Chordata</taxon>
        <taxon>Craniata</taxon>
        <taxon>Vertebrata</taxon>
        <taxon>Euteleostomi</taxon>
        <taxon>Actinopterygii</taxon>
        <taxon>Neopterygii</taxon>
        <taxon>Teleostei</taxon>
        <taxon>Notacanthiformes</taxon>
        <taxon>Halosauridae</taxon>
        <taxon>Aldrovandia</taxon>
    </lineage>
</organism>
<comment type="caution">
    <text evidence="4">The sequence shown here is derived from an EMBL/GenBank/DDBJ whole genome shotgun (WGS) entry which is preliminary data.</text>
</comment>
<evidence type="ECO:0000256" key="1">
    <source>
        <dbReference type="ARBA" id="ARBA00023054"/>
    </source>
</evidence>
<sequence length="554" mass="65501">MATVSAPQYSRRKNSIARLAIAIRPKEEAPAAVHLPDLRQVTVLPKAEWLRIQDNLNHDNKHNESLLEASKQRNALHLRSKEVVKFWSNTIAGQRQKKLEAKKIREEIEEEEKKRIDLEEAEYQKQKRKEAISKAKSEQYFQMDRVKGFHSALLLSEVLKEREAQLELKQKKQSASKDVDRDVMAQLKQKDEEAMEQERQREILREQENEAIAEDLKQQMREHKLIQEKEKMENMKEAVELQRLKELHDWEKSMHKQNKQEEKRSVMKAHLEHMSNRNVIRAIEAQKEEAEEERRRLFMTAKQKMIKMRKEKEAEMFRDVQRHKETMTERLAAQLQEKTSNDEELITKAVTLREARLEREQRENAAKKKTMLDSIAVHRETMHQEQERKLSEEKQMALEMLQAKKEADRIFLEKQQLKTQKMKDNWVSLQDFHIHQMAERRAKEQLVKKEQLYFEAKNTELVAEEEEQFQKYSEGVIRTAAEAKRNILPLRKAAKEGIGGGLGPIFGGLRPSYLVHDSTGVEMPKYVSSTTQDIKELYETNDIQQAKKRLGFTW</sequence>
<feature type="coiled-coil region" evidence="2">
    <location>
        <begin position="91"/>
        <end position="138"/>
    </location>
</feature>
<feature type="coiled-coil region" evidence="2">
    <location>
        <begin position="273"/>
        <end position="300"/>
    </location>
</feature>
<dbReference type="EMBL" id="JAINUG010000005">
    <property type="protein sequence ID" value="KAJ8416910.1"/>
    <property type="molecule type" value="Genomic_DNA"/>
</dbReference>
<keyword evidence="5" id="KW-1185">Reference proteome</keyword>
<gene>
    <name evidence="4" type="ORF">AAFF_G00327880</name>
</gene>
<dbReference type="AlphaFoldDB" id="A0AAD7X1K0"/>
<dbReference type="PANTHER" id="PTHR28663">
    <property type="entry name" value="COILED-COIL DOMAIN-CONTAINING PROTEIN 173"/>
    <property type="match status" value="1"/>
</dbReference>
<evidence type="ECO:0000256" key="2">
    <source>
        <dbReference type="SAM" id="Coils"/>
    </source>
</evidence>
<name>A0AAD7X1K0_9TELE</name>
<protein>
    <recommendedName>
        <fullName evidence="3">Trichohyalin-plectin-homology domain-containing protein</fullName>
    </recommendedName>
</protein>
<dbReference type="InterPro" id="IPR043597">
    <property type="entry name" value="TPH_dom"/>
</dbReference>
<keyword evidence="1 2" id="KW-0175">Coiled coil</keyword>
<evidence type="ECO:0000313" key="5">
    <source>
        <dbReference type="Proteomes" id="UP001221898"/>
    </source>
</evidence>